<dbReference type="PROSITE" id="PS50110">
    <property type="entry name" value="RESPONSE_REGULATORY"/>
    <property type="match status" value="1"/>
</dbReference>
<evidence type="ECO:0000313" key="5">
    <source>
        <dbReference type="EMBL" id="OAM90953.1"/>
    </source>
</evidence>
<feature type="region of interest" description="Disordered" evidence="3">
    <location>
        <begin position="126"/>
        <end position="145"/>
    </location>
</feature>
<dbReference type="AlphaFoldDB" id="A0A178IM15"/>
<organism evidence="5 6">
    <name type="scientific">Termitidicoccus mucosus</name>
    <dbReference type="NCBI Taxonomy" id="1184151"/>
    <lineage>
        <taxon>Bacteria</taxon>
        <taxon>Pseudomonadati</taxon>
        <taxon>Verrucomicrobiota</taxon>
        <taxon>Opitutia</taxon>
        <taxon>Opitutales</taxon>
        <taxon>Opitutaceae</taxon>
        <taxon>Termitidicoccus</taxon>
    </lineage>
</organism>
<dbReference type="EMBL" id="LRRQ01000043">
    <property type="protein sequence ID" value="OAM90953.1"/>
    <property type="molecule type" value="Genomic_DNA"/>
</dbReference>
<feature type="domain" description="Response regulatory" evidence="4">
    <location>
        <begin position="6"/>
        <end position="120"/>
    </location>
</feature>
<evidence type="ECO:0000256" key="3">
    <source>
        <dbReference type="SAM" id="MobiDB-lite"/>
    </source>
</evidence>
<dbReference type="RefSeq" id="WP_068769211.1">
    <property type="nucleotide sequence ID" value="NZ_CP109796.1"/>
</dbReference>
<evidence type="ECO:0000259" key="4">
    <source>
        <dbReference type="PROSITE" id="PS50110"/>
    </source>
</evidence>
<dbReference type="Gene3D" id="3.40.50.2300">
    <property type="match status" value="1"/>
</dbReference>
<dbReference type="InterPro" id="IPR011006">
    <property type="entry name" value="CheY-like_superfamily"/>
</dbReference>
<dbReference type="STRING" id="1184151.AW736_05485"/>
<evidence type="ECO:0000256" key="2">
    <source>
        <dbReference type="PROSITE-ProRule" id="PRU00169"/>
    </source>
</evidence>
<dbReference type="SMART" id="SM00448">
    <property type="entry name" value="REC"/>
    <property type="match status" value="1"/>
</dbReference>
<protein>
    <recommendedName>
        <fullName evidence="4">Response regulatory domain-containing protein</fullName>
    </recommendedName>
</protein>
<reference evidence="5 6" key="1">
    <citation type="submission" date="2016-01" db="EMBL/GenBank/DDBJ databases">
        <title>High potential of lignocellulose degradation of a new Verrucomicrobia species.</title>
        <authorList>
            <person name="Wang Y."/>
            <person name="Shi Y."/>
            <person name="Qiu Z."/>
            <person name="Liu S."/>
            <person name="Yang H."/>
        </authorList>
    </citation>
    <scope>NUCLEOTIDE SEQUENCE [LARGE SCALE GENOMIC DNA]</scope>
    <source>
        <strain evidence="5 6">TSB47</strain>
    </source>
</reference>
<keyword evidence="6" id="KW-1185">Reference proteome</keyword>
<evidence type="ECO:0000256" key="1">
    <source>
        <dbReference type="ARBA" id="ARBA00022553"/>
    </source>
</evidence>
<dbReference type="Proteomes" id="UP000078486">
    <property type="component" value="Unassembled WGS sequence"/>
</dbReference>
<proteinExistence type="predicted"/>
<dbReference type="PANTHER" id="PTHR44591:SF3">
    <property type="entry name" value="RESPONSE REGULATORY DOMAIN-CONTAINING PROTEIN"/>
    <property type="match status" value="1"/>
</dbReference>
<gene>
    <name evidence="5" type="ORF">AW736_05485</name>
</gene>
<sequence>MSSHLSILVVDDFRFNRVLLCGTLTQLGHSVVEAVDAETAYKYLAEVYFDIMFLDWELPGVRGDSVLNHIRHHHPALRVVAITADTSAKMKRHCLEAGVDGFLGKAFDAASVKSMIESVRIPLKRAGDDKSHGTAAPHPAMPSTTASIRMGMDARVGKPHHKVPPAGTQGSASVPLPPPFINETSATNPQAPGAHLTAIIQAALANYTSCFPGGVAEALRHCVEQFDNEWKCLVSAIRHGQRIEAIIAAHNLGSLAAILDVSAVRRAARKCENALRSGASLSDPLLQEPLAALSIVLKEIQRDLARDKSTM</sequence>
<dbReference type="Pfam" id="PF00072">
    <property type="entry name" value="Response_reg"/>
    <property type="match status" value="1"/>
</dbReference>
<dbReference type="SUPFAM" id="SSF47226">
    <property type="entry name" value="Histidine-containing phosphotransfer domain, HPT domain"/>
    <property type="match status" value="1"/>
</dbReference>
<dbReference type="Gene3D" id="1.20.120.160">
    <property type="entry name" value="HPT domain"/>
    <property type="match status" value="1"/>
</dbReference>
<dbReference type="InterPro" id="IPR036641">
    <property type="entry name" value="HPT_dom_sf"/>
</dbReference>
<dbReference type="GO" id="GO:0000160">
    <property type="term" value="P:phosphorelay signal transduction system"/>
    <property type="evidence" value="ECO:0007669"/>
    <property type="project" value="InterPro"/>
</dbReference>
<accession>A0A178IM15</accession>
<dbReference type="OrthoDB" id="200317at2"/>
<dbReference type="InterPro" id="IPR001789">
    <property type="entry name" value="Sig_transdc_resp-reg_receiver"/>
</dbReference>
<feature type="modified residue" description="4-aspartylphosphate" evidence="2">
    <location>
        <position position="55"/>
    </location>
</feature>
<name>A0A178IM15_9BACT</name>
<keyword evidence="1 2" id="KW-0597">Phosphoprotein</keyword>
<dbReference type="InterPro" id="IPR050595">
    <property type="entry name" value="Bact_response_regulator"/>
</dbReference>
<dbReference type="CDD" id="cd17546">
    <property type="entry name" value="REC_hyHK_CKI1_RcsC-like"/>
    <property type="match status" value="1"/>
</dbReference>
<comment type="caution">
    <text evidence="5">The sequence shown here is derived from an EMBL/GenBank/DDBJ whole genome shotgun (WGS) entry which is preliminary data.</text>
</comment>
<dbReference type="PANTHER" id="PTHR44591">
    <property type="entry name" value="STRESS RESPONSE REGULATOR PROTEIN 1"/>
    <property type="match status" value="1"/>
</dbReference>
<dbReference type="SUPFAM" id="SSF52172">
    <property type="entry name" value="CheY-like"/>
    <property type="match status" value="1"/>
</dbReference>
<evidence type="ECO:0000313" key="6">
    <source>
        <dbReference type="Proteomes" id="UP000078486"/>
    </source>
</evidence>